<accession>A0A1H5MM93</accession>
<dbReference type="AlphaFoldDB" id="A0A1H5MM93"/>
<dbReference type="Pfam" id="PF11273">
    <property type="entry name" value="DUF3073"/>
    <property type="match status" value="1"/>
</dbReference>
<evidence type="ECO:0000313" key="3">
    <source>
        <dbReference type="Proteomes" id="UP000182725"/>
    </source>
</evidence>
<feature type="region of interest" description="Disordered" evidence="1">
    <location>
        <begin position="1"/>
        <end position="101"/>
    </location>
</feature>
<sequence>MTEYSGASLLARATTSGPSVKGGHAMGRGRQKAKATKQARDIKYYSPSTDYSALQKELGGTTRRAPSHHSELPAEPDYSAYEDKYADQFEEDDDVDSRRIG</sequence>
<evidence type="ECO:0000256" key="1">
    <source>
        <dbReference type="SAM" id="MobiDB-lite"/>
    </source>
</evidence>
<dbReference type="InterPro" id="IPR021426">
    <property type="entry name" value="DUF3073"/>
</dbReference>
<protein>
    <recommendedName>
        <fullName evidence="4">DUF3073 domain-containing protein</fullName>
    </recommendedName>
</protein>
<name>A0A1H5MM93_9MICC</name>
<organism evidence="2 3">
    <name type="scientific">Arthrobacter alpinus</name>
    <dbReference type="NCBI Taxonomy" id="656366"/>
    <lineage>
        <taxon>Bacteria</taxon>
        <taxon>Bacillati</taxon>
        <taxon>Actinomycetota</taxon>
        <taxon>Actinomycetes</taxon>
        <taxon>Micrococcales</taxon>
        <taxon>Micrococcaceae</taxon>
        <taxon>Arthrobacter</taxon>
    </lineage>
</organism>
<proteinExistence type="predicted"/>
<dbReference type="Proteomes" id="UP000182725">
    <property type="component" value="Unassembled WGS sequence"/>
</dbReference>
<reference evidence="2 3" key="1">
    <citation type="submission" date="2016-10" db="EMBL/GenBank/DDBJ databases">
        <authorList>
            <person name="de Groot N.N."/>
        </authorList>
    </citation>
    <scope>NUCLEOTIDE SEQUENCE [LARGE SCALE GENOMIC DNA]</scope>
    <source>
        <strain evidence="2 3">DSM 22274</strain>
    </source>
</reference>
<dbReference type="EMBL" id="FNTV01000001">
    <property type="protein sequence ID" value="SEE89751.1"/>
    <property type="molecule type" value="Genomic_DNA"/>
</dbReference>
<gene>
    <name evidence="2" type="ORF">SAMN04489740_2992</name>
</gene>
<evidence type="ECO:0008006" key="4">
    <source>
        <dbReference type="Google" id="ProtNLM"/>
    </source>
</evidence>
<evidence type="ECO:0000313" key="2">
    <source>
        <dbReference type="EMBL" id="SEE89751.1"/>
    </source>
</evidence>
<feature type="compositionally biased region" description="Basic residues" evidence="1">
    <location>
        <begin position="27"/>
        <end position="37"/>
    </location>
</feature>